<evidence type="ECO:0000313" key="4">
    <source>
        <dbReference type="EMBL" id="QBI01536.1"/>
    </source>
</evidence>
<dbReference type="InterPro" id="IPR013424">
    <property type="entry name" value="Ice-binding_C"/>
</dbReference>
<sequence length="209" mass="21919">MIRKVLLAMAATILATSAMAETIDFEAQAGGYGYSPYSFVEDGFRITYSPISVFGFYIIDDPADHLGQCNPACASNGTTAFYSFNESSVTIDLASNGVFSLTSLDVAKTFTGNDKPLALTLTATGADGIFTTTIFVDAGPAETFSTFIVENFVDISSLTITGSEEFPEFAIDNVVVSTVPEPASWATLIAGLGIIGGAVRRRRLAAGSA</sequence>
<gene>
    <name evidence="4" type="ORF">EYF70_12255</name>
    <name evidence="3" type="ORF">GCM10007387_16150</name>
</gene>
<reference evidence="4 5" key="2">
    <citation type="submission" date="2019-02" db="EMBL/GenBank/DDBJ databases">
        <title>Draft Genome Sequences of Six Type Strains of the Genus Massilia.</title>
        <authorList>
            <person name="Miess H."/>
            <person name="Frediansyhah A."/>
            <person name="Gross H."/>
        </authorList>
    </citation>
    <scope>NUCLEOTIDE SEQUENCE [LARGE SCALE GENOMIC DNA]</scope>
    <source>
        <strain evidence="4 5">DSM 17472</strain>
    </source>
</reference>
<dbReference type="EMBL" id="CP036401">
    <property type="protein sequence ID" value="QBI01536.1"/>
    <property type="molecule type" value="Genomic_DNA"/>
</dbReference>
<protein>
    <submittedName>
        <fullName evidence="4">PEP-CTERM sorting domain-containing protein</fullName>
    </submittedName>
</protein>
<evidence type="ECO:0000313" key="5">
    <source>
        <dbReference type="Proteomes" id="UP000292307"/>
    </source>
</evidence>
<dbReference type="OrthoDB" id="8753793at2"/>
<evidence type="ECO:0000313" key="6">
    <source>
        <dbReference type="Proteomes" id="UP000628442"/>
    </source>
</evidence>
<feature type="chain" id="PRO_5044601724" evidence="1">
    <location>
        <begin position="21"/>
        <end position="209"/>
    </location>
</feature>
<dbReference type="NCBIfam" id="TIGR02595">
    <property type="entry name" value="PEP_CTERM"/>
    <property type="match status" value="1"/>
</dbReference>
<reference evidence="3" key="3">
    <citation type="submission" date="2022-12" db="EMBL/GenBank/DDBJ databases">
        <authorList>
            <person name="Sun Q."/>
            <person name="Kim S."/>
        </authorList>
    </citation>
    <scope>NUCLEOTIDE SEQUENCE</scope>
    <source>
        <strain evidence="3">KCTC 12343</strain>
    </source>
</reference>
<dbReference type="Proteomes" id="UP000292307">
    <property type="component" value="Chromosome"/>
</dbReference>
<dbReference type="Pfam" id="PF07589">
    <property type="entry name" value="PEP-CTERM"/>
    <property type="match status" value="1"/>
</dbReference>
<evidence type="ECO:0000259" key="2">
    <source>
        <dbReference type="Pfam" id="PF07589"/>
    </source>
</evidence>
<dbReference type="AlphaFoldDB" id="A0A411WXW5"/>
<accession>A0A411WXW5</accession>
<keyword evidence="5" id="KW-1185">Reference proteome</keyword>
<feature type="signal peptide" evidence="1">
    <location>
        <begin position="1"/>
        <end position="20"/>
    </location>
</feature>
<dbReference type="EMBL" id="BMWV01000003">
    <property type="protein sequence ID" value="GGY34952.1"/>
    <property type="molecule type" value="Genomic_DNA"/>
</dbReference>
<reference evidence="3" key="1">
    <citation type="journal article" date="2014" name="Int. J. Syst. Evol. Microbiol.">
        <title>Complete genome sequence of Corynebacterium casei LMG S-19264T (=DSM 44701T), isolated from a smear-ripened cheese.</title>
        <authorList>
            <consortium name="US DOE Joint Genome Institute (JGI-PGF)"/>
            <person name="Walter F."/>
            <person name="Albersmeier A."/>
            <person name="Kalinowski J."/>
            <person name="Ruckert C."/>
        </authorList>
    </citation>
    <scope>NUCLEOTIDE SEQUENCE</scope>
    <source>
        <strain evidence="3">KCTC 12343</strain>
    </source>
</reference>
<dbReference type="RefSeq" id="WP_131145657.1">
    <property type="nucleotide sequence ID" value="NZ_BMWV01000003.1"/>
</dbReference>
<evidence type="ECO:0000256" key="1">
    <source>
        <dbReference type="SAM" id="SignalP"/>
    </source>
</evidence>
<proteinExistence type="predicted"/>
<feature type="domain" description="Ice-binding protein C-terminal" evidence="2">
    <location>
        <begin position="178"/>
        <end position="202"/>
    </location>
</feature>
<dbReference type="Proteomes" id="UP000628442">
    <property type="component" value="Unassembled WGS sequence"/>
</dbReference>
<organism evidence="3 6">
    <name type="scientific">Pseudoduganella albidiflava</name>
    <dbReference type="NCBI Taxonomy" id="321983"/>
    <lineage>
        <taxon>Bacteria</taxon>
        <taxon>Pseudomonadati</taxon>
        <taxon>Pseudomonadota</taxon>
        <taxon>Betaproteobacteria</taxon>
        <taxon>Burkholderiales</taxon>
        <taxon>Oxalobacteraceae</taxon>
        <taxon>Telluria group</taxon>
        <taxon>Pseudoduganella</taxon>
    </lineage>
</organism>
<name>A0A411WXW5_9BURK</name>
<keyword evidence="1" id="KW-0732">Signal</keyword>
<dbReference type="NCBIfam" id="NF035944">
    <property type="entry name" value="PEPxxWA-CTERM"/>
    <property type="match status" value="1"/>
</dbReference>
<evidence type="ECO:0000313" key="3">
    <source>
        <dbReference type="EMBL" id="GGY34952.1"/>
    </source>
</evidence>